<dbReference type="Gene3D" id="1.20.5.340">
    <property type="match status" value="1"/>
</dbReference>
<name>A0A2R7Y451_9CREN</name>
<keyword evidence="1" id="KW-1133">Transmembrane helix</keyword>
<comment type="caution">
    <text evidence="2">The sequence shown here is derived from an EMBL/GenBank/DDBJ whole genome shotgun (WGS) entry which is preliminary data.</text>
</comment>
<evidence type="ECO:0000313" key="2">
    <source>
        <dbReference type="EMBL" id="PUA32290.1"/>
    </source>
</evidence>
<evidence type="ECO:0000313" key="3">
    <source>
        <dbReference type="Proteomes" id="UP000244093"/>
    </source>
</evidence>
<reference evidence="2 3" key="1">
    <citation type="journal article" date="2018" name="Syst. Appl. Microbiol.">
        <title>A new symbiotic nanoarchaeote (Candidatus Nanoclepta minutus) and its host (Zestosphaera tikiterensis gen. nov., sp. nov.) from a New Zealand hot spring.</title>
        <authorList>
            <person name="St John E."/>
            <person name="Liu Y."/>
            <person name="Podar M."/>
            <person name="Stott M.B."/>
            <person name="Meneghin J."/>
            <person name="Chen Z."/>
            <person name="Lagutin K."/>
            <person name="Mitchell K."/>
            <person name="Reysenbach A.L."/>
        </authorList>
    </citation>
    <scope>NUCLEOTIDE SEQUENCE [LARGE SCALE GENOMIC DNA]</scope>
    <source>
        <strain evidence="2">NZ3</strain>
    </source>
</reference>
<dbReference type="Proteomes" id="UP000244093">
    <property type="component" value="Unassembled WGS sequence"/>
</dbReference>
<organism evidence="2 3">
    <name type="scientific">Zestosphaera tikiterensis</name>
    <dbReference type="NCBI Taxonomy" id="1973259"/>
    <lineage>
        <taxon>Archaea</taxon>
        <taxon>Thermoproteota</taxon>
        <taxon>Thermoprotei</taxon>
        <taxon>Desulfurococcales</taxon>
        <taxon>Desulfurococcaceae</taxon>
        <taxon>Zestosphaera</taxon>
    </lineage>
</organism>
<sequence>MVDLYVKVSTVFGAEPQKIDVAPVIEVTPIQTANVNPDGTSKNIEVNFYGFKPSDSITSVTFTGPTTESFSVTVNVGSDGSASTTIPLKDITGYGLPRGTYTVSCTPGTTDMASAKPGSLTIVPQAIIIPAEGNGRCDGVVCESYQIMITGYGFDPKVSVTRIDLLNLNFTKVVYSNTSVNVATNDYGYFIAAKLFKTNMSAGLYIPIVYTAPTSKTVSNTSDNIGVATKSSVVISQSAIYNTLGTKASVTATSFVNGTWQYVEKYSTMSYTLSEVLRIDFTESGKNYRLAANLEPAGIRFTLYNITPAVPVTLNTTLVLTTWNDTIKAYIANYSFSITPTPAYGPGVAGGGYKYWATFYNYSNMILLRLKVNDFVVTYANLSIVYSNVDTGVTKSFYYEYPANLSIVAGAASVTVPKFTDADIKWKITWSMNLPSGGTTYTATLTVTGQPLKGPVDEFRNVGYIVRPILVVIASTGVLLPEQKVTIAAYGYGPGASYYPGYNTLYVYWEKVRLLTTVPLGNDGNATFVITIPGDASFGIHYIYGVDSWKPLPYEYTLSIVVGAKAYWAIPPALPEKPEVSAGYNNTRLEVCPCPGVYSGVGYCDKCVTYIAECDYLGDYIDVTVSGLSPGETLTVRFGDIVVKTVKANSSVETIRFVVPTVPAGSYPISVIGSVSGTIDVTDFMFINKTTNTKQIKHGILLEVVPKILLLDLEKDVLPILVGPGFVRVIGTGFKPGIAVRAVLFNDTDAAYMLNMQVQSWSADARGVLKSPFTEKAGIYVPALEPGAYEVSLAYVEGTKTKVSKAGLVYVINNVSIVTTKYDLNNAESRISNKVDSAIANISSKIDSATTTISSAVTSLQDLISSKLDSIASDLKTTLNLVSDKITGISDKVDTVLKQLDSTSKTLSGVANDVSSIKSDVSSIRSDVSKVSGALSDLKSSIDAIKSATDNIPGIKNSIATLSDTVNKLTPTIEQLRADITGLKTDVASVKNDVASVKTDVSSVKNVVSGLEGSIKSAIDASKAEVGGKVDSLSIAVYIAVIFALLSFIMSLLVYFSMRKAVATK</sequence>
<dbReference type="Gene3D" id="1.20.5.170">
    <property type="match status" value="1"/>
</dbReference>
<gene>
    <name evidence="2" type="ORF">B7O98_06410</name>
</gene>
<feature type="transmembrane region" description="Helical" evidence="1">
    <location>
        <begin position="1035"/>
        <end position="1056"/>
    </location>
</feature>
<accession>A0A2R7Y451</accession>
<dbReference type="EMBL" id="NBVN01000004">
    <property type="protein sequence ID" value="PUA32290.1"/>
    <property type="molecule type" value="Genomic_DNA"/>
</dbReference>
<keyword evidence="1" id="KW-0812">Transmembrane</keyword>
<dbReference type="SUPFAM" id="SSF58100">
    <property type="entry name" value="Bacterial hemolysins"/>
    <property type="match status" value="1"/>
</dbReference>
<keyword evidence="1" id="KW-0472">Membrane</keyword>
<dbReference type="AlphaFoldDB" id="A0A2R7Y451"/>
<evidence type="ECO:0000256" key="1">
    <source>
        <dbReference type="SAM" id="Phobius"/>
    </source>
</evidence>
<protein>
    <submittedName>
        <fullName evidence="2">Uncharacterized protein</fullName>
    </submittedName>
</protein>
<proteinExistence type="predicted"/>